<dbReference type="Pfam" id="PF00440">
    <property type="entry name" value="TetR_N"/>
    <property type="match status" value="1"/>
</dbReference>
<dbReference type="SUPFAM" id="SSF46689">
    <property type="entry name" value="Homeodomain-like"/>
    <property type="match status" value="1"/>
</dbReference>
<evidence type="ECO:0000256" key="3">
    <source>
        <dbReference type="ARBA" id="ARBA00023163"/>
    </source>
</evidence>
<dbReference type="EMBL" id="VZQQ01000060">
    <property type="protein sequence ID" value="MBC8751588.1"/>
    <property type="molecule type" value="Genomic_DNA"/>
</dbReference>
<keyword evidence="7" id="KW-1185">Reference proteome</keyword>
<evidence type="ECO:0000313" key="6">
    <source>
        <dbReference type="EMBL" id="MBC8751588.1"/>
    </source>
</evidence>
<dbReference type="RefSeq" id="WP_187638504.1">
    <property type="nucleotide sequence ID" value="NZ_VZQQ01000060.1"/>
</dbReference>
<sequence length="219" mass="23921">MKDITITSAQMLGTDSATELKHRGNRVTRVPEIIEVSMNVFATLGNAGFTQRKVASDAGIRLSTLQHYFGTREDLLRATLKAMADRYIELFRALAKDKLLSPEARLDAIMDETFAGIMAPDARTAAFALEHWSLAEREDFARKLSAEITAEFQDIFTGLVAKINPALTSGECALRGALLVSQLQGLLVFLRRAGDNAPDPNAFLAAAKVVWKALSKAPQ</sequence>
<dbReference type="InterPro" id="IPR001647">
    <property type="entry name" value="HTH_TetR"/>
</dbReference>
<feature type="DNA-binding region" description="H-T-H motif" evidence="4">
    <location>
        <begin position="50"/>
        <end position="69"/>
    </location>
</feature>
<dbReference type="PANTHER" id="PTHR47506">
    <property type="entry name" value="TRANSCRIPTIONAL REGULATORY PROTEIN"/>
    <property type="match status" value="1"/>
</dbReference>
<evidence type="ECO:0000256" key="4">
    <source>
        <dbReference type="PROSITE-ProRule" id="PRU00335"/>
    </source>
</evidence>
<evidence type="ECO:0000259" key="5">
    <source>
        <dbReference type="PROSITE" id="PS50977"/>
    </source>
</evidence>
<accession>A0ABR7PZ81</accession>
<gene>
    <name evidence="6" type="ORF">F6X42_35250</name>
</gene>
<name>A0ABR7PZ81_9BURK</name>
<reference evidence="6 7" key="1">
    <citation type="submission" date="2019-09" db="EMBL/GenBank/DDBJ databases">
        <title>Paraburkholderia podalyriae sp. nov., A South African Podalyria-associated rhizobium.</title>
        <authorList>
            <person name="Mavima L."/>
            <person name="Beukes C.W."/>
            <person name="Palmer M."/>
            <person name="De Meyer S.E."/>
            <person name="James E.K."/>
            <person name="Maluk M."/>
            <person name="Avontuur J.R."/>
            <person name="Chan W.Y."/>
            <person name="Venter S.N."/>
            <person name="Steenkamp E.T."/>
        </authorList>
    </citation>
    <scope>NUCLEOTIDE SEQUENCE [LARGE SCALE GENOMIC DNA]</scope>
    <source>
        <strain evidence="6 7">WC7.3b</strain>
    </source>
</reference>
<keyword evidence="2 4" id="KW-0238">DNA-binding</keyword>
<keyword evidence="3" id="KW-0804">Transcription</keyword>
<dbReference type="PANTHER" id="PTHR47506:SF1">
    <property type="entry name" value="HTH-TYPE TRANSCRIPTIONAL REGULATOR YJDC"/>
    <property type="match status" value="1"/>
</dbReference>
<organism evidence="6 7">
    <name type="scientific">Paraburkholderia podalyriae</name>
    <dbReference type="NCBI Taxonomy" id="1938811"/>
    <lineage>
        <taxon>Bacteria</taxon>
        <taxon>Pseudomonadati</taxon>
        <taxon>Pseudomonadota</taxon>
        <taxon>Betaproteobacteria</taxon>
        <taxon>Burkholderiales</taxon>
        <taxon>Burkholderiaceae</taxon>
        <taxon>Paraburkholderia</taxon>
    </lineage>
</organism>
<dbReference type="PROSITE" id="PS50977">
    <property type="entry name" value="HTH_TETR_2"/>
    <property type="match status" value="1"/>
</dbReference>
<dbReference type="Proteomes" id="UP000736373">
    <property type="component" value="Unassembled WGS sequence"/>
</dbReference>
<protein>
    <submittedName>
        <fullName evidence="6">TetR family transcriptional regulator</fullName>
    </submittedName>
</protein>
<evidence type="ECO:0000256" key="1">
    <source>
        <dbReference type="ARBA" id="ARBA00023015"/>
    </source>
</evidence>
<evidence type="ECO:0000256" key="2">
    <source>
        <dbReference type="ARBA" id="ARBA00023125"/>
    </source>
</evidence>
<evidence type="ECO:0000313" key="7">
    <source>
        <dbReference type="Proteomes" id="UP000736373"/>
    </source>
</evidence>
<dbReference type="Gene3D" id="1.10.357.10">
    <property type="entry name" value="Tetracycline Repressor, domain 2"/>
    <property type="match status" value="1"/>
</dbReference>
<proteinExistence type="predicted"/>
<dbReference type="InterPro" id="IPR009057">
    <property type="entry name" value="Homeodomain-like_sf"/>
</dbReference>
<feature type="domain" description="HTH tetR-type" evidence="5">
    <location>
        <begin position="27"/>
        <end position="87"/>
    </location>
</feature>
<keyword evidence="1" id="KW-0805">Transcription regulation</keyword>
<comment type="caution">
    <text evidence="6">The sequence shown here is derived from an EMBL/GenBank/DDBJ whole genome shotgun (WGS) entry which is preliminary data.</text>
</comment>